<dbReference type="KEGG" id="mch:Mchl_5742"/>
<sequence length="123" mass="14114">MSKSNHTKAFIRKGEVFFLNGALIRAHDSVNVEIMISDTFLLPSQIVSEDTAVSHLKKAYYFIQQMLIEPGFRNQWQNRLDDSLTSLPTETKNIIQEAVKANELQKLLSMIRHETKVDARPLN</sequence>
<dbReference type="InterPro" id="IPR009967">
    <property type="entry name" value="Flagellum_FlbT"/>
</dbReference>
<dbReference type="GO" id="GO:0048027">
    <property type="term" value="F:mRNA 5'-UTR binding"/>
    <property type="evidence" value="ECO:0007669"/>
    <property type="project" value="InterPro"/>
</dbReference>
<dbReference type="Proteomes" id="UP000002385">
    <property type="component" value="Plasmid pCMU02"/>
</dbReference>
<geneLocation type="plasmid" evidence="4 5">
    <name>pCMU02</name>
</geneLocation>
<gene>
    <name evidence="4" type="ordered locus">Mchl_5742</name>
</gene>
<evidence type="ECO:0000313" key="5">
    <source>
        <dbReference type="Proteomes" id="UP000002385"/>
    </source>
</evidence>
<evidence type="ECO:0000256" key="3">
    <source>
        <dbReference type="ARBA" id="ARBA00022884"/>
    </source>
</evidence>
<dbReference type="RefSeq" id="WP_012606439.1">
    <property type="nucleotide sequence ID" value="NC_011760.1"/>
</dbReference>
<accession>B7L3P7</accession>
<dbReference type="Pfam" id="PF07378">
    <property type="entry name" value="FlbT"/>
    <property type="match status" value="1"/>
</dbReference>
<organism evidence="4 5">
    <name type="scientific">Methylorubrum extorquens (strain CM4 / NCIMB 13688)</name>
    <name type="common">Methylobacterium extorquens</name>
    <dbReference type="NCBI Taxonomy" id="440085"/>
    <lineage>
        <taxon>Bacteria</taxon>
        <taxon>Pseudomonadati</taxon>
        <taxon>Pseudomonadota</taxon>
        <taxon>Alphaproteobacteria</taxon>
        <taxon>Hyphomicrobiales</taxon>
        <taxon>Methylobacteriaceae</taxon>
        <taxon>Methylorubrum</taxon>
    </lineage>
</organism>
<keyword evidence="4" id="KW-0614">Plasmid</keyword>
<evidence type="ECO:0000313" key="4">
    <source>
        <dbReference type="EMBL" id="ACK86455.1"/>
    </source>
</evidence>
<reference evidence="4 5" key="2">
    <citation type="journal article" date="2012" name="J. Bacteriol.">
        <title>Complete genome sequences of six strains of the genus Methylobacterium.</title>
        <authorList>
            <person name="Marx C.J."/>
            <person name="Bringel F."/>
            <person name="Chistoserdova L."/>
            <person name="Moulin L."/>
            <person name="Farhan Ul Haque M."/>
            <person name="Fleischman D.E."/>
            <person name="Gruffaz C."/>
            <person name="Jourand P."/>
            <person name="Knief C."/>
            <person name="Lee M.C."/>
            <person name="Muller E.E."/>
            <person name="Nadalig T."/>
            <person name="Peyraud R."/>
            <person name="Roselli S."/>
            <person name="Russ L."/>
            <person name="Goodwin L.A."/>
            <person name="Ivanova N."/>
            <person name="Kyrpides N."/>
            <person name="Lajus A."/>
            <person name="Land M.L."/>
            <person name="Medigue C."/>
            <person name="Mikhailova N."/>
            <person name="Nolan M."/>
            <person name="Woyke T."/>
            <person name="Stolyar S."/>
            <person name="Vorholt J.A."/>
            <person name="Vuilleumier S."/>
        </authorList>
    </citation>
    <scope>NUCLEOTIDE SEQUENCE [LARGE SCALE GENOMIC DNA]</scope>
    <source>
        <strain evidence="5">CM4 / NCIMB 13688</strain>
        <plasmid evidence="4 5">pCMU02</plasmid>
    </source>
</reference>
<dbReference type="GO" id="GO:0044781">
    <property type="term" value="P:bacterial-type flagellum organization"/>
    <property type="evidence" value="ECO:0007669"/>
    <property type="project" value="UniProtKB-KW"/>
</dbReference>
<evidence type="ECO:0000256" key="1">
    <source>
        <dbReference type="ARBA" id="ARBA00022491"/>
    </source>
</evidence>
<dbReference type="GO" id="GO:0006402">
    <property type="term" value="P:mRNA catabolic process"/>
    <property type="evidence" value="ECO:0007669"/>
    <property type="project" value="InterPro"/>
</dbReference>
<keyword evidence="4" id="KW-0282">Flagellum</keyword>
<keyword evidence="1" id="KW-0678">Repressor</keyword>
<reference evidence="4 5" key="1">
    <citation type="submission" date="2008-12" db="EMBL/GenBank/DDBJ databases">
        <title>Complete sequence of plasmid2 of Methylobacterium chloromethanicum CM4.</title>
        <authorList>
            <consortium name="US DOE Joint Genome Institute"/>
            <person name="Lucas S."/>
            <person name="Copeland A."/>
            <person name="Lapidus A."/>
            <person name="Glavina del Rio T."/>
            <person name="Dalin E."/>
            <person name="Tice H."/>
            <person name="Bruce D."/>
            <person name="Goodwin L."/>
            <person name="Pitluck S."/>
            <person name="Chertkov O."/>
            <person name="Brettin T."/>
            <person name="Detter J.C."/>
            <person name="Han C."/>
            <person name="Larimer F."/>
            <person name="Land M."/>
            <person name="Hauser L."/>
            <person name="Kyrpides N."/>
            <person name="Mikhailova N."/>
            <person name="Marx C."/>
            <person name="Richardson P."/>
        </authorList>
    </citation>
    <scope>NUCLEOTIDE SEQUENCE [LARGE SCALE GENOMIC DNA]</scope>
    <source>
        <strain evidence="5">CM4 / NCIMB 13688</strain>
        <plasmid evidence="4 5">pCMU02</plasmid>
    </source>
</reference>
<proteinExistence type="predicted"/>
<dbReference type="AlphaFoldDB" id="B7L3P7"/>
<dbReference type="EMBL" id="CP001300">
    <property type="protein sequence ID" value="ACK86455.1"/>
    <property type="molecule type" value="Genomic_DNA"/>
</dbReference>
<evidence type="ECO:0000256" key="2">
    <source>
        <dbReference type="ARBA" id="ARBA00022795"/>
    </source>
</evidence>
<protein>
    <submittedName>
        <fullName evidence="4">Flagellar biosynthesis repressor FlbT</fullName>
    </submittedName>
</protein>
<keyword evidence="4" id="KW-0966">Cell projection</keyword>
<keyword evidence="3" id="KW-0694">RNA-binding</keyword>
<keyword evidence="4" id="KW-0969">Cilium</keyword>
<dbReference type="GO" id="GO:1902209">
    <property type="term" value="P:negative regulation of bacterial-type flagellum assembly"/>
    <property type="evidence" value="ECO:0007669"/>
    <property type="project" value="InterPro"/>
</dbReference>
<keyword evidence="2" id="KW-1005">Bacterial flagellum biogenesis</keyword>
<name>B7L3P7_METC4</name>
<dbReference type="HOGENOM" id="CLU_2012570_0_0_5"/>